<accession>A0A0L0P3X9</accession>
<dbReference type="VEuPathDB" id="FungiDB:QG37_01941"/>
<name>A0A0L0P3X9_CANAR</name>
<sequence>MGPGSKVVSVRTFVAFQVMHARYTLWEHIRKQHGKDVNLRFLIVRSQKFNEYLLNYLFWLVVSVY</sequence>
<reference evidence="2" key="1">
    <citation type="journal article" date="2015" name="BMC Genomics">
        <title>Draft genome of a commonly misdiagnosed multidrug resistant pathogen Candida auris.</title>
        <authorList>
            <person name="Chatterjee S."/>
            <person name="Alampalli S.V."/>
            <person name="Nageshan R.K."/>
            <person name="Chettiar S.T."/>
            <person name="Joshi S."/>
            <person name="Tatu U.S."/>
        </authorList>
    </citation>
    <scope>NUCLEOTIDE SEQUENCE [LARGE SCALE GENOMIC DNA]</scope>
    <source>
        <strain evidence="2">6684</strain>
    </source>
</reference>
<gene>
    <name evidence="1" type="ORF">QG37_01941</name>
</gene>
<dbReference type="Proteomes" id="UP000037122">
    <property type="component" value="Unassembled WGS sequence"/>
</dbReference>
<evidence type="ECO:0000313" key="1">
    <source>
        <dbReference type="EMBL" id="KNE01067.1"/>
    </source>
</evidence>
<comment type="caution">
    <text evidence="1">The sequence shown here is derived from an EMBL/GenBank/DDBJ whole genome shotgun (WGS) entry which is preliminary data.</text>
</comment>
<evidence type="ECO:0000313" key="2">
    <source>
        <dbReference type="Proteomes" id="UP000037122"/>
    </source>
</evidence>
<protein>
    <submittedName>
        <fullName evidence="1">Uncharacterized protein</fullName>
    </submittedName>
</protein>
<dbReference type="AlphaFoldDB" id="A0A0L0P3X9"/>
<dbReference type="EMBL" id="LGST01000016">
    <property type="protein sequence ID" value="KNE01067.1"/>
    <property type="molecule type" value="Genomic_DNA"/>
</dbReference>
<proteinExistence type="predicted"/>
<organism evidence="1 2">
    <name type="scientific">Candidozyma auris</name>
    <name type="common">Yeast</name>
    <name type="synonym">Candida auris</name>
    <dbReference type="NCBI Taxonomy" id="498019"/>
    <lineage>
        <taxon>Eukaryota</taxon>
        <taxon>Fungi</taxon>
        <taxon>Dikarya</taxon>
        <taxon>Ascomycota</taxon>
        <taxon>Saccharomycotina</taxon>
        <taxon>Pichiomycetes</taxon>
        <taxon>Metschnikowiaceae</taxon>
        <taxon>Candidozyma</taxon>
    </lineage>
</organism>